<evidence type="ECO:0000313" key="2">
    <source>
        <dbReference type="Proteomes" id="UP000257136"/>
    </source>
</evidence>
<comment type="caution">
    <text evidence="1">The sequence shown here is derived from an EMBL/GenBank/DDBJ whole genome shotgun (WGS) entry which is preliminary data.</text>
</comment>
<proteinExistence type="predicted"/>
<dbReference type="Proteomes" id="UP000257136">
    <property type="component" value="Unassembled WGS sequence"/>
</dbReference>
<gene>
    <name evidence="1" type="ORF">C8P67_103266</name>
</gene>
<name>A0A3E0ESC2_9FLAO</name>
<protein>
    <submittedName>
        <fullName evidence="1">Uncharacterized protein</fullName>
    </submittedName>
</protein>
<dbReference type="RefSeq" id="WP_115811497.1">
    <property type="nucleotide sequence ID" value="NZ_QUNI01000003.1"/>
</dbReference>
<dbReference type="AlphaFoldDB" id="A0A3E0ESC2"/>
<reference evidence="1 2" key="1">
    <citation type="submission" date="2018-08" db="EMBL/GenBank/DDBJ databases">
        <title>Genomic Encyclopedia of Archaeal and Bacterial Type Strains, Phase II (KMG-II): from individual species to whole genera.</title>
        <authorList>
            <person name="Goeker M."/>
        </authorList>
    </citation>
    <scope>NUCLEOTIDE SEQUENCE [LARGE SCALE GENOMIC DNA]</scope>
    <source>
        <strain evidence="1 2">DSM 100880</strain>
    </source>
</reference>
<organism evidence="1 2">
    <name type="scientific">Flavobacterium aquicola</name>
    <dbReference type="NCBI Taxonomy" id="1682742"/>
    <lineage>
        <taxon>Bacteria</taxon>
        <taxon>Pseudomonadati</taxon>
        <taxon>Bacteroidota</taxon>
        <taxon>Flavobacteriia</taxon>
        <taxon>Flavobacteriales</taxon>
        <taxon>Flavobacteriaceae</taxon>
        <taxon>Flavobacterium</taxon>
    </lineage>
</organism>
<dbReference type="EMBL" id="QUNI01000003">
    <property type="protein sequence ID" value="REH00290.1"/>
    <property type="molecule type" value="Genomic_DNA"/>
</dbReference>
<sequence length="111" mass="12844">MKIKLNLTADQVFAVAKLLQQVYDLFPSVNCEQLSVRSIAFDLDEKFTAKRKVLLKKNTLFDVGKEYELSLKYHEAVALRKIISNLIETVNDVKATNDLRMLYHFLHQKTA</sequence>
<evidence type="ECO:0000313" key="1">
    <source>
        <dbReference type="EMBL" id="REH00290.1"/>
    </source>
</evidence>
<keyword evidence="2" id="KW-1185">Reference proteome</keyword>
<dbReference type="OrthoDB" id="1357706at2"/>
<accession>A0A3E0ESC2</accession>